<feature type="transmembrane region" description="Helical" evidence="5">
    <location>
        <begin position="78"/>
        <end position="100"/>
    </location>
</feature>
<evidence type="ECO:0000256" key="3">
    <source>
        <dbReference type="ARBA" id="ARBA00022989"/>
    </source>
</evidence>
<accession>A0A840EWQ7</accession>
<evidence type="ECO:0000313" key="8">
    <source>
        <dbReference type="Proteomes" id="UP000553034"/>
    </source>
</evidence>
<feature type="transmembrane region" description="Helical" evidence="5">
    <location>
        <begin position="147"/>
        <end position="167"/>
    </location>
</feature>
<keyword evidence="3 5" id="KW-1133">Transmembrane helix</keyword>
<sequence length="497" mass="57297">MFNYHVHNHSRIAEYLCYAFVLLFVYAAVSKLLDFNSFQNQLGQSPLLSAYAVWVAWAIPLSEILIAVALVVPQWRWFGLHAFFTMMFMFTVYIVIILNFSDFIPCSCGGVLEKLGWTEHLIFNIIFILLSGIAIFLVSNLEPTKKILLKLFLLAIMAIAVVTTLFLSSEKQIKRNNAFIRKYIPHPITEIGRYNLKYNSYYIAGIDNKTIYLGNYTAPLSMTTLNTSFNQINEFQVAIDSMHLPYRRVTIKVIPPYFYVADGTVPIIFKGETQNWKGKVNAYKKAYFNQFIVADSTRIGISSISSKTQANILGIIEKKKDFIDFNLNTEILNKQTDGKFGSDGLLLWNKHLQRFIYTYFYKNSYEVADKNLTHQFTGKTIDTISKPILDIAHYTATNQYKLGGNAVFVNRQTATYANYLYIYSTRLGKYENSIKTASIIDVYNLTDNTYAFSFYLFHQKDKKLSAFTIYKDLLVAIVDDTLWLYQLKPKYFNSGFK</sequence>
<proteinExistence type="predicted"/>
<comment type="subcellular location">
    <subcellularLocation>
        <location evidence="1">Membrane</location>
        <topology evidence="1">Multi-pass membrane protein</topology>
    </subcellularLocation>
</comment>
<feature type="domain" description="Methylamine utilisation protein MauE" evidence="6">
    <location>
        <begin position="12"/>
        <end position="136"/>
    </location>
</feature>
<dbReference type="RefSeq" id="WP_183478341.1">
    <property type="nucleotide sequence ID" value="NZ_JACIFO010000014.1"/>
</dbReference>
<dbReference type="Pfam" id="PF07291">
    <property type="entry name" value="MauE"/>
    <property type="match status" value="1"/>
</dbReference>
<dbReference type="EMBL" id="JACIFO010000014">
    <property type="protein sequence ID" value="MBB4120006.1"/>
    <property type="molecule type" value="Genomic_DNA"/>
</dbReference>
<evidence type="ECO:0000259" key="6">
    <source>
        <dbReference type="Pfam" id="PF07291"/>
    </source>
</evidence>
<comment type="caution">
    <text evidence="7">The sequence shown here is derived from an EMBL/GenBank/DDBJ whole genome shotgun (WGS) entry which is preliminary data.</text>
</comment>
<evidence type="ECO:0000256" key="4">
    <source>
        <dbReference type="ARBA" id="ARBA00023136"/>
    </source>
</evidence>
<feature type="transmembrane region" description="Helical" evidence="5">
    <location>
        <begin position="12"/>
        <end position="29"/>
    </location>
</feature>
<dbReference type="UniPathway" id="UPA00895"/>
<protein>
    <submittedName>
        <fullName evidence="7">Putative membrane protein YphA (DoxX/SURF4 family)</fullName>
    </submittedName>
</protein>
<dbReference type="GO" id="GO:0030416">
    <property type="term" value="P:methylamine metabolic process"/>
    <property type="evidence" value="ECO:0007669"/>
    <property type="project" value="InterPro"/>
</dbReference>
<keyword evidence="2 5" id="KW-0812">Transmembrane</keyword>
<evidence type="ECO:0000313" key="7">
    <source>
        <dbReference type="EMBL" id="MBB4120006.1"/>
    </source>
</evidence>
<name>A0A840EWQ7_9FLAO</name>
<reference evidence="7 8" key="1">
    <citation type="submission" date="2020-08" db="EMBL/GenBank/DDBJ databases">
        <title>Genomic Encyclopedia of Type Strains, Phase IV (KMG-IV): sequencing the most valuable type-strain genomes for metagenomic binning, comparative biology and taxonomic classification.</title>
        <authorList>
            <person name="Goeker M."/>
        </authorList>
    </citation>
    <scope>NUCLEOTIDE SEQUENCE [LARGE SCALE GENOMIC DNA]</scope>
    <source>
        <strain evidence="7 8">DSM 29568</strain>
    </source>
</reference>
<dbReference type="AlphaFoldDB" id="A0A840EWQ7"/>
<keyword evidence="8" id="KW-1185">Reference proteome</keyword>
<gene>
    <name evidence="7" type="ORF">GGR32_002318</name>
</gene>
<feature type="transmembrane region" description="Helical" evidence="5">
    <location>
        <begin position="121"/>
        <end position="141"/>
    </location>
</feature>
<dbReference type="GO" id="GO:0016020">
    <property type="term" value="C:membrane"/>
    <property type="evidence" value="ECO:0007669"/>
    <property type="project" value="UniProtKB-SubCell"/>
</dbReference>
<evidence type="ECO:0000256" key="5">
    <source>
        <dbReference type="SAM" id="Phobius"/>
    </source>
</evidence>
<evidence type="ECO:0000256" key="1">
    <source>
        <dbReference type="ARBA" id="ARBA00004141"/>
    </source>
</evidence>
<evidence type="ECO:0000256" key="2">
    <source>
        <dbReference type="ARBA" id="ARBA00022692"/>
    </source>
</evidence>
<feature type="transmembrane region" description="Helical" evidence="5">
    <location>
        <begin position="50"/>
        <end position="72"/>
    </location>
</feature>
<dbReference type="Proteomes" id="UP000553034">
    <property type="component" value="Unassembled WGS sequence"/>
</dbReference>
<keyword evidence="4 5" id="KW-0472">Membrane</keyword>
<organism evidence="7 8">
    <name type="scientific">Mesonia hippocampi</name>
    <dbReference type="NCBI Taxonomy" id="1628250"/>
    <lineage>
        <taxon>Bacteria</taxon>
        <taxon>Pseudomonadati</taxon>
        <taxon>Bacteroidota</taxon>
        <taxon>Flavobacteriia</taxon>
        <taxon>Flavobacteriales</taxon>
        <taxon>Flavobacteriaceae</taxon>
        <taxon>Mesonia</taxon>
    </lineage>
</organism>
<dbReference type="InterPro" id="IPR009908">
    <property type="entry name" value="Methylamine_util_MauE"/>
</dbReference>